<name>A0A8R7P7I4_TRIUA</name>
<feature type="region of interest" description="Disordered" evidence="1">
    <location>
        <begin position="1"/>
        <end position="40"/>
    </location>
</feature>
<evidence type="ECO:0000313" key="2">
    <source>
        <dbReference type="EnsemblPlants" id="TuG1812G0100003935.01.T01.cds431722"/>
    </source>
</evidence>
<feature type="compositionally biased region" description="Gly residues" evidence="1">
    <location>
        <begin position="123"/>
        <end position="134"/>
    </location>
</feature>
<keyword evidence="3" id="KW-1185">Reference proteome</keyword>
<evidence type="ECO:0000313" key="3">
    <source>
        <dbReference type="Proteomes" id="UP000015106"/>
    </source>
</evidence>
<dbReference type="Gramene" id="TuG1812G0100003935.01.T01">
    <property type="protein sequence ID" value="TuG1812G0100003935.01.T01.cds431722"/>
    <property type="gene ID" value="TuG1812G0100003935.01"/>
</dbReference>
<reference evidence="2" key="3">
    <citation type="submission" date="2022-06" db="UniProtKB">
        <authorList>
            <consortium name="EnsemblPlants"/>
        </authorList>
    </citation>
    <scope>IDENTIFICATION</scope>
</reference>
<reference evidence="2" key="2">
    <citation type="submission" date="2018-03" db="EMBL/GenBank/DDBJ databases">
        <title>The Triticum urartu genome reveals the dynamic nature of wheat genome evolution.</title>
        <authorList>
            <person name="Ling H."/>
            <person name="Ma B."/>
            <person name="Shi X."/>
            <person name="Liu H."/>
            <person name="Dong L."/>
            <person name="Sun H."/>
            <person name="Cao Y."/>
            <person name="Gao Q."/>
            <person name="Zheng S."/>
            <person name="Li Y."/>
            <person name="Yu Y."/>
            <person name="Du H."/>
            <person name="Qi M."/>
            <person name="Li Y."/>
            <person name="Yu H."/>
            <person name="Cui Y."/>
            <person name="Wang N."/>
            <person name="Chen C."/>
            <person name="Wu H."/>
            <person name="Zhao Y."/>
            <person name="Zhang J."/>
            <person name="Li Y."/>
            <person name="Zhou W."/>
            <person name="Zhang B."/>
            <person name="Hu W."/>
            <person name="Eijk M."/>
            <person name="Tang J."/>
            <person name="Witsenboer H."/>
            <person name="Zhao S."/>
            <person name="Li Z."/>
            <person name="Zhang A."/>
            <person name="Wang D."/>
            <person name="Liang C."/>
        </authorList>
    </citation>
    <scope>NUCLEOTIDE SEQUENCE [LARGE SCALE GENOMIC DNA]</scope>
    <source>
        <strain evidence="2">cv. G1812</strain>
    </source>
</reference>
<evidence type="ECO:0000256" key="1">
    <source>
        <dbReference type="SAM" id="MobiDB-lite"/>
    </source>
</evidence>
<dbReference type="EnsemblPlants" id="TuG1812G0100003935.01.T01">
    <property type="protein sequence ID" value="TuG1812G0100003935.01.T01.cds431722"/>
    <property type="gene ID" value="TuG1812G0100003935.01"/>
</dbReference>
<protein>
    <submittedName>
        <fullName evidence="2">Uncharacterized protein</fullName>
    </submittedName>
</protein>
<proteinExistence type="predicted"/>
<accession>A0A8R7P7I4</accession>
<sequence length="171" mass="16687">MKEMYSASAAKESTEQHLNQPTGAGAGAERRVAQSAAAARDGGAAAGVGVGLAAGAAVVVGGAAHGAGHVVPPQRAVADVPVAALQHAPRRHRLVAAGAREAEPVVGDVLHAQLPAQRHLRGPGLGAAGEQEGGGGEEEERRREGGGLGCHGEGGESGECSACFLGCGCGV</sequence>
<feature type="region of interest" description="Disordered" evidence="1">
    <location>
        <begin position="120"/>
        <end position="155"/>
    </location>
</feature>
<feature type="compositionally biased region" description="Gly residues" evidence="1">
    <location>
        <begin position="146"/>
        <end position="155"/>
    </location>
</feature>
<dbReference type="AlphaFoldDB" id="A0A8R7P7I4"/>
<dbReference type="Proteomes" id="UP000015106">
    <property type="component" value="Chromosome 1"/>
</dbReference>
<organism evidence="2 3">
    <name type="scientific">Triticum urartu</name>
    <name type="common">Red wild einkorn</name>
    <name type="synonym">Crithodium urartu</name>
    <dbReference type="NCBI Taxonomy" id="4572"/>
    <lineage>
        <taxon>Eukaryota</taxon>
        <taxon>Viridiplantae</taxon>
        <taxon>Streptophyta</taxon>
        <taxon>Embryophyta</taxon>
        <taxon>Tracheophyta</taxon>
        <taxon>Spermatophyta</taxon>
        <taxon>Magnoliopsida</taxon>
        <taxon>Liliopsida</taxon>
        <taxon>Poales</taxon>
        <taxon>Poaceae</taxon>
        <taxon>BOP clade</taxon>
        <taxon>Pooideae</taxon>
        <taxon>Triticodae</taxon>
        <taxon>Triticeae</taxon>
        <taxon>Triticinae</taxon>
        <taxon>Triticum</taxon>
    </lineage>
</organism>
<reference evidence="3" key="1">
    <citation type="journal article" date="2013" name="Nature">
        <title>Draft genome of the wheat A-genome progenitor Triticum urartu.</title>
        <authorList>
            <person name="Ling H.Q."/>
            <person name="Zhao S."/>
            <person name="Liu D."/>
            <person name="Wang J."/>
            <person name="Sun H."/>
            <person name="Zhang C."/>
            <person name="Fan H."/>
            <person name="Li D."/>
            <person name="Dong L."/>
            <person name="Tao Y."/>
            <person name="Gao C."/>
            <person name="Wu H."/>
            <person name="Li Y."/>
            <person name="Cui Y."/>
            <person name="Guo X."/>
            <person name="Zheng S."/>
            <person name="Wang B."/>
            <person name="Yu K."/>
            <person name="Liang Q."/>
            <person name="Yang W."/>
            <person name="Lou X."/>
            <person name="Chen J."/>
            <person name="Feng M."/>
            <person name="Jian J."/>
            <person name="Zhang X."/>
            <person name="Luo G."/>
            <person name="Jiang Y."/>
            <person name="Liu J."/>
            <person name="Wang Z."/>
            <person name="Sha Y."/>
            <person name="Zhang B."/>
            <person name="Wu H."/>
            <person name="Tang D."/>
            <person name="Shen Q."/>
            <person name="Xue P."/>
            <person name="Zou S."/>
            <person name="Wang X."/>
            <person name="Liu X."/>
            <person name="Wang F."/>
            <person name="Yang Y."/>
            <person name="An X."/>
            <person name="Dong Z."/>
            <person name="Zhang K."/>
            <person name="Zhang X."/>
            <person name="Luo M.C."/>
            <person name="Dvorak J."/>
            <person name="Tong Y."/>
            <person name="Wang J."/>
            <person name="Yang H."/>
            <person name="Li Z."/>
            <person name="Wang D."/>
            <person name="Zhang A."/>
            <person name="Wang J."/>
        </authorList>
    </citation>
    <scope>NUCLEOTIDE SEQUENCE</scope>
    <source>
        <strain evidence="3">cv. G1812</strain>
    </source>
</reference>
<gene>
    <name evidence="2" type="primary">LOC125525893</name>
</gene>